<dbReference type="VEuPathDB" id="VectorBase:AALB002426"/>
<reference evidence="2 3" key="1">
    <citation type="journal article" date="2017" name="G3 (Bethesda)">
        <title>The Physical Genome Mapping of Anopheles albimanus Corrected Scaffold Misassemblies and Identified Interarm Rearrangements in Genus Anopheles.</title>
        <authorList>
            <person name="Artemov G.N."/>
            <person name="Peery A.N."/>
            <person name="Jiang X."/>
            <person name="Tu Z."/>
            <person name="Stegniy V.N."/>
            <person name="Sharakhova M.V."/>
            <person name="Sharakhov I.V."/>
        </authorList>
    </citation>
    <scope>NUCLEOTIDE SEQUENCE [LARGE SCALE GENOMIC DNA]</scope>
    <source>
        <strain evidence="2 3">ALBI9_A</strain>
    </source>
</reference>
<dbReference type="AlphaFoldDB" id="A0A182F7G7"/>
<organism evidence="2 3">
    <name type="scientific">Anopheles albimanus</name>
    <name type="common">New world malaria mosquito</name>
    <dbReference type="NCBI Taxonomy" id="7167"/>
    <lineage>
        <taxon>Eukaryota</taxon>
        <taxon>Metazoa</taxon>
        <taxon>Ecdysozoa</taxon>
        <taxon>Arthropoda</taxon>
        <taxon>Hexapoda</taxon>
        <taxon>Insecta</taxon>
        <taxon>Pterygota</taxon>
        <taxon>Neoptera</taxon>
        <taxon>Endopterygota</taxon>
        <taxon>Diptera</taxon>
        <taxon>Nematocera</taxon>
        <taxon>Culicoidea</taxon>
        <taxon>Culicidae</taxon>
        <taxon>Anophelinae</taxon>
        <taxon>Anopheles</taxon>
    </lineage>
</organism>
<dbReference type="Proteomes" id="UP000069272">
    <property type="component" value="Chromosome 2R"/>
</dbReference>
<evidence type="ECO:0000313" key="2">
    <source>
        <dbReference type="EnsemblMetazoa" id="AALB002426-PA"/>
    </source>
</evidence>
<dbReference type="Pfam" id="PF08737">
    <property type="entry name" value="Rgp1"/>
    <property type="match status" value="2"/>
</dbReference>
<evidence type="ECO:0000313" key="3">
    <source>
        <dbReference type="Proteomes" id="UP000069272"/>
    </source>
</evidence>
<dbReference type="STRING" id="7167.A0A182F7G7"/>
<dbReference type="PANTHER" id="PTHR12507">
    <property type="entry name" value="REDUCED GROWTH PHENOTYPE 1 RGP1, YEAST -RELATED"/>
    <property type="match status" value="1"/>
</dbReference>
<accession>A0A182F7G7</accession>
<evidence type="ECO:0000256" key="1">
    <source>
        <dbReference type="SAM" id="MobiDB-lite"/>
    </source>
</evidence>
<keyword evidence="3" id="KW-1185">Reference proteome</keyword>
<feature type="region of interest" description="Disordered" evidence="1">
    <location>
        <begin position="294"/>
        <end position="329"/>
    </location>
</feature>
<name>A0A182F7G7_ANOAL</name>
<dbReference type="VEuPathDB" id="VectorBase:AALB20_028684"/>
<dbReference type="EnsemblMetazoa" id="AALB002426-RA">
    <property type="protein sequence ID" value="AALB002426-PA"/>
    <property type="gene ID" value="AALB002426"/>
</dbReference>
<dbReference type="InterPro" id="IPR014848">
    <property type="entry name" value="Rgp1"/>
</dbReference>
<reference evidence="2" key="2">
    <citation type="submission" date="2022-08" db="UniProtKB">
        <authorList>
            <consortium name="EnsemblMetazoa"/>
        </authorList>
    </citation>
    <scope>IDENTIFICATION</scope>
    <source>
        <strain evidence="2">STECLA/ALBI9_A</strain>
    </source>
</reference>
<protein>
    <submittedName>
        <fullName evidence="2">Uncharacterized protein</fullName>
    </submittedName>
</protein>
<sequence length="441" mass="49662">MIEINAKLIRDAVFMCGEVVECLIDFKHPSLPEHKISQSNSDILENLAWATVQLHCYCNSSVNERITNDAVSSNRNTTGTTSLNASNRLKGEVLHSTEPKILFCDLRLSPGEAKQCRSHYPLSSIDYATNDDRLLSVLYRETVPLNTPPTYRGIRVKYYYKITIATQRLGSTVQALNIPFRVLPLPLPQSDLDEAITLNDESNEDLAPNNPFLEKKRPPSRIEYALHYLRGVTARRRPNFFMINNKWGKVGRFCLFKSAYKLGEDIVATIDFSCGTVKCCQLSVTLQCEETELKPRAEDEESLGDGERGENAAGTTVASTEPDRQKSVSRVTNYSKHHEVCLGMLQTQVILPIPLHVTPTFKTDVVEVSWKLHFQFVTTTSPELSNDMMATRPAEADEELEWVAPTDIAIETMIWSLPITIYPTAPLQIPQPCGDYKLHIK</sequence>
<proteinExistence type="predicted"/>